<evidence type="ECO:0000256" key="4">
    <source>
        <dbReference type="ARBA" id="ARBA00022989"/>
    </source>
</evidence>
<accession>A0A511R4A8</accession>
<feature type="transmembrane region" description="Helical" evidence="6">
    <location>
        <begin position="294"/>
        <end position="318"/>
    </location>
</feature>
<keyword evidence="5 6" id="KW-0472">Membrane</keyword>
<proteinExistence type="predicted"/>
<feature type="transmembrane region" description="Helical" evidence="6">
    <location>
        <begin position="330"/>
        <end position="354"/>
    </location>
</feature>
<dbReference type="Proteomes" id="UP000321197">
    <property type="component" value="Unassembled WGS sequence"/>
</dbReference>
<comment type="caution">
    <text evidence="7">The sequence shown here is derived from an EMBL/GenBank/DDBJ whole genome shotgun (WGS) entry which is preliminary data.</text>
</comment>
<sequence>MTRLRRLLKDPVSVNVAGLYALQFTGFILPLVTLPYLARVLGPHVFGLLAFYQAFALWFSVVFEYGFNLLGTREASRFRGDKERLGRLASSILGAKVLLLLFSLVLLAPFVALVPTFREHLIYLLWALVQAIAFGFSPLWYFQGIERLVKPVSLEFTLRVLTTIGIFVLVSEPEDGWKALALQATAGLFTTILPLFWIYREVGWVKLSYNSSLELIHQGWNLFLLKSLQSLYGSANAFILGLLAGPLAVGYYGGAEKLYKAVLSLMSPILQALYPRLSLLGDLDPQKGRKVYKLAIWGVTLTAFVLAGAIFIIAPTIVNLVLGPGYEPAVAILQTLTIAIPFNLVSTAILMLRLLPAKLEVGAGRVMLIGGTVNFVGAISLAPTYKHVGMSWVVVITELLILVGLVSYLRLVRAYERRVP</sequence>
<evidence type="ECO:0000256" key="6">
    <source>
        <dbReference type="SAM" id="Phobius"/>
    </source>
</evidence>
<keyword evidence="2" id="KW-1003">Cell membrane</keyword>
<comment type="subcellular location">
    <subcellularLocation>
        <location evidence="1">Cell membrane</location>
        <topology evidence="1">Multi-pass membrane protein</topology>
    </subcellularLocation>
</comment>
<dbReference type="GO" id="GO:0005886">
    <property type="term" value="C:plasma membrane"/>
    <property type="evidence" value="ECO:0007669"/>
    <property type="project" value="UniProtKB-SubCell"/>
</dbReference>
<evidence type="ECO:0000256" key="5">
    <source>
        <dbReference type="ARBA" id="ARBA00023136"/>
    </source>
</evidence>
<evidence type="ECO:0000256" key="3">
    <source>
        <dbReference type="ARBA" id="ARBA00022692"/>
    </source>
</evidence>
<feature type="transmembrane region" description="Helical" evidence="6">
    <location>
        <begin position="177"/>
        <end position="199"/>
    </location>
</feature>
<evidence type="ECO:0000256" key="1">
    <source>
        <dbReference type="ARBA" id="ARBA00004651"/>
    </source>
</evidence>
<feature type="transmembrane region" description="Helical" evidence="6">
    <location>
        <begin position="120"/>
        <end position="142"/>
    </location>
</feature>
<feature type="transmembrane region" description="Helical" evidence="6">
    <location>
        <begin position="44"/>
        <end position="67"/>
    </location>
</feature>
<keyword evidence="4 6" id="KW-1133">Transmembrane helix</keyword>
<name>A0A511R4A8_9DEIN</name>
<evidence type="ECO:0000256" key="2">
    <source>
        <dbReference type="ARBA" id="ARBA00022475"/>
    </source>
</evidence>
<feature type="transmembrane region" description="Helical" evidence="6">
    <location>
        <begin position="366"/>
        <end position="385"/>
    </location>
</feature>
<feature type="transmembrane region" description="Helical" evidence="6">
    <location>
        <begin position="154"/>
        <end position="171"/>
    </location>
</feature>
<feature type="transmembrane region" description="Helical" evidence="6">
    <location>
        <begin position="88"/>
        <end position="114"/>
    </location>
</feature>
<evidence type="ECO:0000313" key="7">
    <source>
        <dbReference type="EMBL" id="GEM84441.1"/>
    </source>
</evidence>
<feature type="transmembrane region" description="Helical" evidence="6">
    <location>
        <begin position="391"/>
        <end position="411"/>
    </location>
</feature>
<dbReference type="PANTHER" id="PTHR30250:SF11">
    <property type="entry name" value="O-ANTIGEN TRANSPORTER-RELATED"/>
    <property type="match status" value="1"/>
</dbReference>
<dbReference type="AlphaFoldDB" id="A0A511R4A8"/>
<protein>
    <submittedName>
        <fullName evidence="7">O-antigen transporter</fullName>
    </submittedName>
</protein>
<feature type="transmembrane region" description="Helical" evidence="6">
    <location>
        <begin position="12"/>
        <end position="38"/>
    </location>
</feature>
<reference evidence="7 8" key="1">
    <citation type="submission" date="2019-07" db="EMBL/GenBank/DDBJ databases">
        <title>Whole genome shotgun sequence of Meiothermus hypogaeus NBRC 106114.</title>
        <authorList>
            <person name="Hosoyama A."/>
            <person name="Uohara A."/>
            <person name="Ohji S."/>
            <person name="Ichikawa N."/>
        </authorList>
    </citation>
    <scope>NUCLEOTIDE SEQUENCE [LARGE SCALE GENOMIC DNA]</scope>
    <source>
        <strain evidence="7 8">NBRC 106114</strain>
    </source>
</reference>
<gene>
    <name evidence="7" type="ORF">MHY01S_26070</name>
</gene>
<organism evidence="7 8">
    <name type="scientific">Meiothermus hypogaeus NBRC 106114</name>
    <dbReference type="NCBI Taxonomy" id="1227553"/>
    <lineage>
        <taxon>Bacteria</taxon>
        <taxon>Thermotogati</taxon>
        <taxon>Deinococcota</taxon>
        <taxon>Deinococci</taxon>
        <taxon>Thermales</taxon>
        <taxon>Thermaceae</taxon>
        <taxon>Meiothermus</taxon>
    </lineage>
</organism>
<dbReference type="InterPro" id="IPR050833">
    <property type="entry name" value="Poly_Biosynth_Transport"/>
</dbReference>
<keyword evidence="3 6" id="KW-0812">Transmembrane</keyword>
<evidence type="ECO:0000313" key="8">
    <source>
        <dbReference type="Proteomes" id="UP000321197"/>
    </source>
</evidence>
<dbReference type="PANTHER" id="PTHR30250">
    <property type="entry name" value="PST FAMILY PREDICTED COLANIC ACID TRANSPORTER"/>
    <property type="match status" value="1"/>
</dbReference>
<dbReference type="OrthoDB" id="9815702at2"/>
<dbReference type="EMBL" id="BJXL01000100">
    <property type="protein sequence ID" value="GEM84441.1"/>
    <property type="molecule type" value="Genomic_DNA"/>
</dbReference>
<dbReference type="RefSeq" id="WP_119342086.1">
    <property type="nucleotide sequence ID" value="NZ_BJXL01000100.1"/>
</dbReference>
<dbReference type="Pfam" id="PF01943">
    <property type="entry name" value="Polysacc_synt"/>
    <property type="match status" value="1"/>
</dbReference>
<dbReference type="InterPro" id="IPR002797">
    <property type="entry name" value="Polysacc_synth"/>
</dbReference>